<organism evidence="10">
    <name type="scientific">Glycine max</name>
    <name type="common">Soybean</name>
    <name type="synonym">Glycine hispida</name>
    <dbReference type="NCBI Taxonomy" id="3847"/>
    <lineage>
        <taxon>Eukaryota</taxon>
        <taxon>Viridiplantae</taxon>
        <taxon>Streptophyta</taxon>
        <taxon>Embryophyta</taxon>
        <taxon>Tracheophyta</taxon>
        <taxon>Spermatophyta</taxon>
        <taxon>Magnoliopsida</taxon>
        <taxon>eudicotyledons</taxon>
        <taxon>Gunneridae</taxon>
        <taxon>Pentapetalae</taxon>
        <taxon>rosids</taxon>
        <taxon>fabids</taxon>
        <taxon>Fabales</taxon>
        <taxon>Fabaceae</taxon>
        <taxon>Papilionoideae</taxon>
        <taxon>50 kb inversion clade</taxon>
        <taxon>NPAAA clade</taxon>
        <taxon>indigoferoid/millettioid clade</taxon>
        <taxon>Phaseoleae</taxon>
        <taxon>Glycine</taxon>
        <taxon>Glycine subgen. Soja</taxon>
    </lineage>
</organism>
<dbReference type="SMR" id="A0A0R0GMP0"/>
<reference evidence="10" key="3">
    <citation type="submission" date="2018-07" db="EMBL/GenBank/DDBJ databases">
        <title>WGS assembly of Glycine max.</title>
        <authorList>
            <person name="Schmutz J."/>
            <person name="Cannon S."/>
            <person name="Schlueter J."/>
            <person name="Ma J."/>
            <person name="Mitros T."/>
            <person name="Nelson W."/>
            <person name="Hyten D."/>
            <person name="Song Q."/>
            <person name="Thelen J."/>
            <person name="Cheng J."/>
            <person name="Xu D."/>
            <person name="Hellsten U."/>
            <person name="May G."/>
            <person name="Yu Y."/>
            <person name="Sakurai T."/>
            <person name="Umezawa T."/>
            <person name="Bhattacharyya M."/>
            <person name="Sandhu D."/>
            <person name="Valliyodan B."/>
            <person name="Lindquist E."/>
            <person name="Peto M."/>
            <person name="Grant D."/>
            <person name="Shu S."/>
            <person name="Goodstein D."/>
            <person name="Barry K."/>
            <person name="Futrell-Griggs M."/>
            <person name="Abernathy B."/>
            <person name="Du J."/>
            <person name="Tian Z."/>
            <person name="Zhu L."/>
            <person name="Gill N."/>
            <person name="Joshi T."/>
            <person name="Libault M."/>
            <person name="Sethuraman A."/>
            <person name="Zhang X."/>
            <person name="Shinozaki K."/>
            <person name="Nguyen H."/>
            <person name="Wing R."/>
            <person name="Cregan P."/>
            <person name="Specht J."/>
            <person name="Grimwood J."/>
            <person name="Rokhsar D."/>
            <person name="Stacey G."/>
            <person name="Shoemaker R."/>
            <person name="Jackson S."/>
        </authorList>
    </citation>
    <scope>NUCLEOTIDE SEQUENCE</scope>
    <source>
        <tissue evidence="10">Callus</tissue>
    </source>
</reference>
<reference evidence="11" key="2">
    <citation type="submission" date="2018-02" db="UniProtKB">
        <authorList>
            <consortium name="EnsemblPlants"/>
        </authorList>
    </citation>
    <scope>IDENTIFICATION</scope>
    <source>
        <strain evidence="11">Williams 82</strain>
    </source>
</reference>
<proteinExistence type="inferred from homology"/>
<gene>
    <name evidence="10" type="ORF">GLYMA_14G152200</name>
</gene>
<dbReference type="GO" id="GO:0071555">
    <property type="term" value="P:cell wall organization"/>
    <property type="evidence" value="ECO:0007669"/>
    <property type="project" value="UniProtKB-KW"/>
</dbReference>
<evidence type="ECO:0008006" key="13">
    <source>
        <dbReference type="Google" id="ProtNLM"/>
    </source>
</evidence>
<dbReference type="InParanoid" id="A0A0R0GMP0"/>
<feature type="signal peptide" evidence="9">
    <location>
        <begin position="1"/>
        <end position="24"/>
    </location>
</feature>
<dbReference type="InterPro" id="IPR012334">
    <property type="entry name" value="Pectin_lyas_fold"/>
</dbReference>
<comment type="subcellular location">
    <subcellularLocation>
        <location evidence="1">Secreted</location>
        <location evidence="1">Cell wall</location>
    </subcellularLocation>
</comment>
<evidence type="ECO:0000313" key="12">
    <source>
        <dbReference type="Proteomes" id="UP000008827"/>
    </source>
</evidence>
<dbReference type="AlphaFoldDB" id="A0A0R0GMP0"/>
<evidence type="ECO:0000256" key="5">
    <source>
        <dbReference type="ARBA" id="ARBA00022801"/>
    </source>
</evidence>
<dbReference type="EnsemblPlants" id="KRH16377">
    <property type="protein sequence ID" value="KRH16377"/>
    <property type="gene ID" value="GLYMA_14G152200"/>
</dbReference>
<feature type="chain" id="PRO_5014521392" description="Polygalacturonase" evidence="9">
    <location>
        <begin position="25"/>
        <end position="293"/>
    </location>
</feature>
<evidence type="ECO:0000256" key="9">
    <source>
        <dbReference type="SAM" id="SignalP"/>
    </source>
</evidence>
<evidence type="ECO:0000313" key="10">
    <source>
        <dbReference type="EMBL" id="KRH16377.1"/>
    </source>
</evidence>
<dbReference type="Gramene" id="KRH16377">
    <property type="protein sequence ID" value="KRH16377"/>
    <property type="gene ID" value="GLYMA_14G152200"/>
</dbReference>
<dbReference type="Proteomes" id="UP000008827">
    <property type="component" value="Chromosome 14"/>
</dbReference>
<dbReference type="EMBL" id="CM000847">
    <property type="protein sequence ID" value="KRH16377.1"/>
    <property type="molecule type" value="Genomic_DNA"/>
</dbReference>
<dbReference type="Gene3D" id="2.160.20.10">
    <property type="entry name" value="Single-stranded right-handed beta-helix, Pectin lyase-like"/>
    <property type="match status" value="1"/>
</dbReference>
<evidence type="ECO:0000256" key="1">
    <source>
        <dbReference type="ARBA" id="ARBA00004191"/>
    </source>
</evidence>
<evidence type="ECO:0000256" key="8">
    <source>
        <dbReference type="RuleBase" id="RU361169"/>
    </source>
</evidence>
<keyword evidence="3" id="KW-0134">Cell wall</keyword>
<keyword evidence="4" id="KW-0964">Secreted</keyword>
<dbReference type="OMA" id="NSACAQK"/>
<evidence type="ECO:0000256" key="6">
    <source>
        <dbReference type="ARBA" id="ARBA00023295"/>
    </source>
</evidence>
<dbReference type="GO" id="GO:0004650">
    <property type="term" value="F:polygalacturonase activity"/>
    <property type="evidence" value="ECO:0007669"/>
    <property type="project" value="InterPro"/>
</dbReference>
<evidence type="ECO:0000256" key="2">
    <source>
        <dbReference type="ARBA" id="ARBA00008834"/>
    </source>
</evidence>
<dbReference type="PaxDb" id="3847-GLYMA14G24151.1"/>
<keyword evidence="9" id="KW-0732">Signal</keyword>
<dbReference type="InterPro" id="IPR000743">
    <property type="entry name" value="Glyco_hydro_28"/>
</dbReference>
<evidence type="ECO:0000256" key="4">
    <source>
        <dbReference type="ARBA" id="ARBA00022525"/>
    </source>
</evidence>
<keyword evidence="5 8" id="KW-0378">Hydrolase</keyword>
<reference evidence="10 11" key="1">
    <citation type="journal article" date="2010" name="Nature">
        <title>Genome sequence of the palaeopolyploid soybean.</title>
        <authorList>
            <person name="Schmutz J."/>
            <person name="Cannon S.B."/>
            <person name="Schlueter J."/>
            <person name="Ma J."/>
            <person name="Mitros T."/>
            <person name="Nelson W."/>
            <person name="Hyten D.L."/>
            <person name="Song Q."/>
            <person name="Thelen J.J."/>
            <person name="Cheng J."/>
            <person name="Xu D."/>
            <person name="Hellsten U."/>
            <person name="May G.D."/>
            <person name="Yu Y."/>
            <person name="Sakurai T."/>
            <person name="Umezawa T."/>
            <person name="Bhattacharyya M.K."/>
            <person name="Sandhu D."/>
            <person name="Valliyodan B."/>
            <person name="Lindquist E."/>
            <person name="Peto M."/>
            <person name="Grant D."/>
            <person name="Shu S."/>
            <person name="Goodstein D."/>
            <person name="Barry K."/>
            <person name="Futrell-Griggs M."/>
            <person name="Abernathy B."/>
            <person name="Du J."/>
            <person name="Tian Z."/>
            <person name="Zhu L."/>
            <person name="Gill N."/>
            <person name="Joshi T."/>
            <person name="Libault M."/>
            <person name="Sethuraman A."/>
            <person name="Zhang X.-C."/>
            <person name="Shinozaki K."/>
            <person name="Nguyen H.T."/>
            <person name="Wing R.A."/>
            <person name="Cregan P."/>
            <person name="Specht J."/>
            <person name="Grimwood J."/>
            <person name="Rokhsar D."/>
            <person name="Stacey G."/>
            <person name="Shoemaker R.C."/>
            <person name="Jackson S.A."/>
        </authorList>
    </citation>
    <scope>NUCLEOTIDE SEQUENCE</scope>
    <source>
        <strain evidence="11">cv. Williams 82</strain>
        <tissue evidence="10">Callus</tissue>
    </source>
</reference>
<dbReference type="GO" id="GO:0005975">
    <property type="term" value="P:carbohydrate metabolic process"/>
    <property type="evidence" value="ECO:0007669"/>
    <property type="project" value="InterPro"/>
</dbReference>
<evidence type="ECO:0000256" key="7">
    <source>
        <dbReference type="ARBA" id="ARBA00023316"/>
    </source>
</evidence>
<dbReference type="SUPFAM" id="SSF51126">
    <property type="entry name" value="Pectin lyase-like"/>
    <property type="match status" value="1"/>
</dbReference>
<sequence length="293" mass="32586">MKHSHILPLASCIFFLALVILIQARHHSHHAKHKHSSTGEGEIDYTKSFKMAWDSACQSESAVNVIIVPQDFSFLVQSTIFTGPCQGVLELKVDGTLMPPDGPESWPKNNSRHQWLVFYRINGMSLEGSSLIDGRGEKWWDLPCKPHKGPHGTTLPGACDSPIAIRFFMSSNLTVQGLGIKNSPWFHFKFDGCKNVHIESIYITTPKLSPNTDGIHIENTNDVKIYSSVISNGDDCVSIGSGCNDADIKNITCGPGHGIRQPIIICFQEKLYSPHLLHQKALMADMYQWCCQT</sequence>
<evidence type="ECO:0000313" key="11">
    <source>
        <dbReference type="EnsemblPlants" id="KRH16377"/>
    </source>
</evidence>
<protein>
    <recommendedName>
        <fullName evidence="13">Polygalacturonase</fullName>
    </recommendedName>
</protein>
<dbReference type="InterPro" id="IPR011050">
    <property type="entry name" value="Pectin_lyase_fold/virulence"/>
</dbReference>
<evidence type="ECO:0000256" key="3">
    <source>
        <dbReference type="ARBA" id="ARBA00022512"/>
    </source>
</evidence>
<accession>A0A0R0GMP0</accession>
<dbReference type="STRING" id="3847.A0A0R0GMP0"/>
<keyword evidence="6 8" id="KW-0326">Glycosidase</keyword>
<dbReference type="PANTHER" id="PTHR31375">
    <property type="match status" value="1"/>
</dbReference>
<keyword evidence="7" id="KW-0961">Cell wall biogenesis/degradation</keyword>
<keyword evidence="12" id="KW-1185">Reference proteome</keyword>
<dbReference type="Pfam" id="PF00295">
    <property type="entry name" value="Glyco_hydro_28"/>
    <property type="match status" value="1"/>
</dbReference>
<name>A0A0R0GMP0_SOYBN</name>
<comment type="similarity">
    <text evidence="2 8">Belongs to the glycosyl hydrolase 28 family.</text>
</comment>